<keyword evidence="7" id="KW-1185">Reference proteome</keyword>
<sequence>MRKTVAIELVRSRRLLIGYFAGLGVVMAVFGARMPAVQSAAAVSTGGLALVLLAAALGMVAGLQAGGRLASPARLPALLTGGAMALAACLAILGVCSSLESLFAAAFVFGVAHGVLDVAANASAVRCQDAHGRPIMGRLHASYSLGALLGAALAAATAHTSHTVLFTGVAVCAAAAAGATTALARTLASSGLKPVHHPAAQGPGERGDRSQPRVRLLGVLAAATLLGEGAAADWAAVHLHDLGATAATSAAAYGSYSAAMATGRLVGDRLTARFGASAVVRAGAALAALGLATGLAGSTIAFALFGWAAFGLGLSVTIPSLITAAGTGGPRAVATVAVTGYVGLLAGPAVIGALATVTALPHALLLPALLAVTVATLAPKALERTTP</sequence>
<feature type="transmembrane region" description="Helical" evidence="5">
    <location>
        <begin position="242"/>
        <end position="266"/>
    </location>
</feature>
<evidence type="ECO:0000313" key="6">
    <source>
        <dbReference type="EMBL" id="AZP17865.1"/>
    </source>
</evidence>
<feature type="transmembrane region" description="Helical" evidence="5">
    <location>
        <begin position="141"/>
        <end position="158"/>
    </location>
</feature>
<dbReference type="KEGG" id="saqu:EJC51_18225"/>
<protein>
    <submittedName>
        <fullName evidence="6">MFS transporter</fullName>
    </submittedName>
</protein>
<dbReference type="PANTHER" id="PTHR23514">
    <property type="entry name" value="BYPASS OF STOP CODON PROTEIN 6"/>
    <property type="match status" value="1"/>
</dbReference>
<comment type="subcellular location">
    <subcellularLocation>
        <location evidence="1">Membrane</location>
        <topology evidence="1">Multi-pass membrane protein</topology>
    </subcellularLocation>
</comment>
<evidence type="ECO:0000256" key="5">
    <source>
        <dbReference type="SAM" id="Phobius"/>
    </source>
</evidence>
<proteinExistence type="predicted"/>
<organism evidence="6 7">
    <name type="scientific">Streptomyces aquilus</name>
    <dbReference type="NCBI Taxonomy" id="2548456"/>
    <lineage>
        <taxon>Bacteria</taxon>
        <taxon>Bacillati</taxon>
        <taxon>Actinomycetota</taxon>
        <taxon>Actinomycetes</taxon>
        <taxon>Kitasatosporales</taxon>
        <taxon>Streptomycetaceae</taxon>
        <taxon>Streptomyces</taxon>
    </lineage>
</organism>
<dbReference type="Gene3D" id="1.20.1250.20">
    <property type="entry name" value="MFS general substrate transporter like domains"/>
    <property type="match status" value="2"/>
</dbReference>
<keyword evidence="3 5" id="KW-1133">Transmembrane helix</keyword>
<keyword evidence="2 5" id="KW-0812">Transmembrane</keyword>
<feature type="transmembrane region" description="Helical" evidence="5">
    <location>
        <begin position="75"/>
        <end position="95"/>
    </location>
</feature>
<evidence type="ECO:0000256" key="2">
    <source>
        <dbReference type="ARBA" id="ARBA00022692"/>
    </source>
</evidence>
<dbReference type="GO" id="GO:0016020">
    <property type="term" value="C:membrane"/>
    <property type="evidence" value="ECO:0007669"/>
    <property type="project" value="UniProtKB-SubCell"/>
</dbReference>
<feature type="transmembrane region" description="Helical" evidence="5">
    <location>
        <begin position="164"/>
        <end position="184"/>
    </location>
</feature>
<dbReference type="Proteomes" id="UP000280197">
    <property type="component" value="Chromosome"/>
</dbReference>
<dbReference type="AlphaFoldDB" id="A0A3Q9C0S9"/>
<accession>A0A3Q9C0S9</accession>
<feature type="transmembrane region" description="Helical" evidence="5">
    <location>
        <begin position="216"/>
        <end position="236"/>
    </location>
</feature>
<feature type="transmembrane region" description="Helical" evidence="5">
    <location>
        <begin position="278"/>
        <end position="296"/>
    </location>
</feature>
<feature type="transmembrane region" description="Helical" evidence="5">
    <location>
        <begin position="302"/>
        <end position="325"/>
    </location>
</feature>
<name>A0A3Q9C0S9_9ACTN</name>
<dbReference type="SUPFAM" id="SSF103473">
    <property type="entry name" value="MFS general substrate transporter"/>
    <property type="match status" value="1"/>
</dbReference>
<dbReference type="PANTHER" id="PTHR23514:SF13">
    <property type="entry name" value="INNER MEMBRANE PROTEIN YBJJ"/>
    <property type="match status" value="1"/>
</dbReference>
<dbReference type="InterPro" id="IPR036259">
    <property type="entry name" value="MFS_trans_sf"/>
</dbReference>
<dbReference type="InterPro" id="IPR051788">
    <property type="entry name" value="MFS_Transporter"/>
</dbReference>
<evidence type="ECO:0000256" key="4">
    <source>
        <dbReference type="ARBA" id="ARBA00023136"/>
    </source>
</evidence>
<feature type="transmembrane region" description="Helical" evidence="5">
    <location>
        <begin position="101"/>
        <end position="120"/>
    </location>
</feature>
<reference evidence="6 7" key="1">
    <citation type="submission" date="2018-12" db="EMBL/GenBank/DDBJ databases">
        <authorList>
            <person name="Li K."/>
        </authorList>
    </citation>
    <scope>NUCLEOTIDE SEQUENCE [LARGE SCALE GENOMIC DNA]</scope>
    <source>
        <strain evidence="7">CR22</strain>
    </source>
</reference>
<feature type="transmembrane region" description="Helical" evidence="5">
    <location>
        <begin position="16"/>
        <end position="34"/>
    </location>
</feature>
<evidence type="ECO:0000256" key="3">
    <source>
        <dbReference type="ARBA" id="ARBA00022989"/>
    </source>
</evidence>
<dbReference type="EMBL" id="CP034463">
    <property type="protein sequence ID" value="AZP17865.1"/>
    <property type="molecule type" value="Genomic_DNA"/>
</dbReference>
<feature type="transmembrane region" description="Helical" evidence="5">
    <location>
        <begin position="332"/>
        <end position="357"/>
    </location>
</feature>
<keyword evidence="4 5" id="KW-0472">Membrane</keyword>
<feature type="transmembrane region" description="Helical" evidence="5">
    <location>
        <begin position="363"/>
        <end position="382"/>
    </location>
</feature>
<evidence type="ECO:0000256" key="1">
    <source>
        <dbReference type="ARBA" id="ARBA00004141"/>
    </source>
</evidence>
<evidence type="ECO:0000313" key="7">
    <source>
        <dbReference type="Proteomes" id="UP000280197"/>
    </source>
</evidence>
<gene>
    <name evidence="6" type="ORF">EJC51_18225</name>
</gene>
<dbReference type="RefSeq" id="WP_126272056.1">
    <property type="nucleotide sequence ID" value="NZ_CP034463.1"/>
</dbReference>
<feature type="transmembrane region" description="Helical" evidence="5">
    <location>
        <begin position="40"/>
        <end position="63"/>
    </location>
</feature>